<evidence type="ECO:0000313" key="1">
    <source>
        <dbReference type="EMBL" id="KAI5670231.1"/>
    </source>
</evidence>
<proteinExistence type="predicted"/>
<gene>
    <name evidence="1" type="ORF">M9H77_10595</name>
</gene>
<name>A0ACC0BC56_CATRO</name>
<accession>A0ACC0BC56</accession>
<protein>
    <submittedName>
        <fullName evidence="1">Uncharacterized protein</fullName>
    </submittedName>
</protein>
<dbReference type="EMBL" id="CM044703">
    <property type="protein sequence ID" value="KAI5670231.1"/>
    <property type="molecule type" value="Genomic_DNA"/>
</dbReference>
<evidence type="ECO:0000313" key="2">
    <source>
        <dbReference type="Proteomes" id="UP001060085"/>
    </source>
</evidence>
<comment type="caution">
    <text evidence="1">The sequence shown here is derived from an EMBL/GenBank/DDBJ whole genome shotgun (WGS) entry which is preliminary data.</text>
</comment>
<dbReference type="Proteomes" id="UP001060085">
    <property type="component" value="Linkage Group LG03"/>
</dbReference>
<keyword evidence="2" id="KW-1185">Reference proteome</keyword>
<sequence length="359" mass="41979">MDAQRALLDELMGAARNLTEEERKGYKEITWDSKEVCSFYMVRFCPHDLFVNTRSDLGACPKIHDPKLKESFEASPRHDAYVPKFEAELAHFCEKLVMDLDRRVRRGRERLAQEVEVPPPPPISAEKSEQLSVLEEKIKNLLEQAESLGESGKVDEAEALMRKVEMLNAEKTALTQQPQQDKVLMIAQEKKMALCEICGSFLVANDAAERTQSHITGKQHMGYGMVRDFLTEYKAAKEKAREDERLAREKEAEERKKLKEKESESRRRRSDSADRDRHRSRDHDRERDRYRNRDGDHERSRDRNGRGSRDGSGSDWRHSSSRNGRPRSRDRYRERERSRSRSPIRHGNRRSSRSPVRPY</sequence>
<organism evidence="1 2">
    <name type="scientific">Catharanthus roseus</name>
    <name type="common">Madagascar periwinkle</name>
    <name type="synonym">Vinca rosea</name>
    <dbReference type="NCBI Taxonomy" id="4058"/>
    <lineage>
        <taxon>Eukaryota</taxon>
        <taxon>Viridiplantae</taxon>
        <taxon>Streptophyta</taxon>
        <taxon>Embryophyta</taxon>
        <taxon>Tracheophyta</taxon>
        <taxon>Spermatophyta</taxon>
        <taxon>Magnoliopsida</taxon>
        <taxon>eudicotyledons</taxon>
        <taxon>Gunneridae</taxon>
        <taxon>Pentapetalae</taxon>
        <taxon>asterids</taxon>
        <taxon>lamiids</taxon>
        <taxon>Gentianales</taxon>
        <taxon>Apocynaceae</taxon>
        <taxon>Rauvolfioideae</taxon>
        <taxon>Vinceae</taxon>
        <taxon>Catharanthinae</taxon>
        <taxon>Catharanthus</taxon>
    </lineage>
</organism>
<reference evidence="2" key="1">
    <citation type="journal article" date="2023" name="Nat. Plants">
        <title>Single-cell RNA sequencing provides a high-resolution roadmap for understanding the multicellular compartmentation of specialized metabolism.</title>
        <authorList>
            <person name="Sun S."/>
            <person name="Shen X."/>
            <person name="Li Y."/>
            <person name="Li Y."/>
            <person name="Wang S."/>
            <person name="Li R."/>
            <person name="Zhang H."/>
            <person name="Shen G."/>
            <person name="Guo B."/>
            <person name="Wei J."/>
            <person name="Xu J."/>
            <person name="St-Pierre B."/>
            <person name="Chen S."/>
            <person name="Sun C."/>
        </authorList>
    </citation>
    <scope>NUCLEOTIDE SEQUENCE [LARGE SCALE GENOMIC DNA]</scope>
</reference>